<evidence type="ECO:0000259" key="6">
    <source>
        <dbReference type="PROSITE" id="PS00624"/>
    </source>
</evidence>
<dbReference type="InterPro" id="IPR000172">
    <property type="entry name" value="GMC_OxRdtase_N"/>
</dbReference>
<dbReference type="InterPro" id="IPR036188">
    <property type="entry name" value="FAD/NAD-bd_sf"/>
</dbReference>
<feature type="repeat" description="WD" evidence="3">
    <location>
        <begin position="651"/>
        <end position="692"/>
    </location>
</feature>
<dbReference type="InterPro" id="IPR053208">
    <property type="entry name" value="GMC_Oxidoreductase_CD"/>
</dbReference>
<dbReference type="InterPro" id="IPR001680">
    <property type="entry name" value="WD40_rpt"/>
</dbReference>
<dbReference type="InterPro" id="IPR020472">
    <property type="entry name" value="WD40_PAC1"/>
</dbReference>
<dbReference type="PANTHER" id="PTHR47190">
    <property type="entry name" value="DEHYDROGENASE, PUTATIVE-RELATED"/>
    <property type="match status" value="1"/>
</dbReference>
<dbReference type="HOGENOM" id="CLU_019690_0_0_1"/>
<dbReference type="PROSITE" id="PS50294">
    <property type="entry name" value="WD_REPEATS_REGION"/>
    <property type="match status" value="3"/>
</dbReference>
<feature type="repeat" description="WD" evidence="3">
    <location>
        <begin position="704"/>
        <end position="745"/>
    </location>
</feature>
<evidence type="ECO:0000256" key="2">
    <source>
        <dbReference type="ARBA" id="ARBA00022737"/>
    </source>
</evidence>
<dbReference type="Pfam" id="PF00400">
    <property type="entry name" value="WD40"/>
    <property type="match status" value="5"/>
</dbReference>
<gene>
    <name evidence="7" type="ORF">Ao3042_02982</name>
</gene>
<comment type="caution">
    <text evidence="7">The sequence shown here is derived from an EMBL/GenBank/DDBJ whole genome shotgun (WGS) entry which is preliminary data.</text>
</comment>
<protein>
    <submittedName>
        <fullName evidence="7">WD40 repeat-containing protein</fullName>
    </submittedName>
</protein>
<evidence type="ECO:0000313" key="8">
    <source>
        <dbReference type="Proteomes" id="UP000002812"/>
    </source>
</evidence>
<dbReference type="PANTHER" id="PTHR47190:SF4">
    <property type="entry name" value="DEHYDROGENASE, PUTATIVE-RELATED"/>
    <property type="match status" value="1"/>
</dbReference>
<accession>I8U1E4</accession>
<dbReference type="OrthoDB" id="5571054at2759"/>
<feature type="domain" description="Glucose-methanol-choline oxidoreductase N-terminal" evidence="5">
    <location>
        <begin position="132"/>
        <end position="155"/>
    </location>
</feature>
<dbReference type="InterPro" id="IPR024977">
    <property type="entry name" value="Apc4-like_WD40_dom"/>
</dbReference>
<dbReference type="InterPro" id="IPR036322">
    <property type="entry name" value="WD40_repeat_dom_sf"/>
</dbReference>
<reference evidence="8" key="2">
    <citation type="submission" date="2012-06" db="EMBL/GenBank/DDBJ databases">
        <title>Comparative genomic analyses of Aspergillus oryzae 3.042 and A. oryzae RIB40 for soy-sauce fermentation.</title>
        <authorList>
            <person name="Zhao G."/>
            <person name="Hou L."/>
            <person name="Wang C."/>
            <person name="Cao X."/>
        </authorList>
    </citation>
    <scope>NUCLEOTIDE SEQUENCE [LARGE SCALE GENOMIC DNA]</scope>
    <source>
        <strain evidence="8">3.042</strain>
    </source>
</reference>
<dbReference type="SUPFAM" id="SSF50978">
    <property type="entry name" value="WD40 repeat-like"/>
    <property type="match status" value="1"/>
</dbReference>
<dbReference type="Gene3D" id="2.130.10.10">
    <property type="entry name" value="YVTN repeat-like/Quinoprotein amine dehydrogenase"/>
    <property type="match status" value="1"/>
</dbReference>
<dbReference type="AlphaFoldDB" id="I8U1E4"/>
<feature type="region of interest" description="Disordered" evidence="4">
    <location>
        <begin position="1"/>
        <end position="42"/>
    </location>
</feature>
<evidence type="ECO:0000313" key="7">
    <source>
        <dbReference type="EMBL" id="EIT80590.1"/>
    </source>
</evidence>
<dbReference type="PROSITE" id="PS50082">
    <property type="entry name" value="WD_REPEATS_2"/>
    <property type="match status" value="6"/>
</dbReference>
<evidence type="ECO:0000256" key="1">
    <source>
        <dbReference type="ARBA" id="ARBA00022574"/>
    </source>
</evidence>
<feature type="repeat" description="WD" evidence="3">
    <location>
        <begin position="746"/>
        <end position="777"/>
    </location>
</feature>
<dbReference type="GO" id="GO:0050660">
    <property type="term" value="F:flavin adenine dinucleotide binding"/>
    <property type="evidence" value="ECO:0007669"/>
    <property type="project" value="InterPro"/>
</dbReference>
<organism evidence="7 8">
    <name type="scientific">Aspergillus oryzae (strain 3.042)</name>
    <name type="common">Yellow koji mold</name>
    <dbReference type="NCBI Taxonomy" id="1160506"/>
    <lineage>
        <taxon>Eukaryota</taxon>
        <taxon>Fungi</taxon>
        <taxon>Dikarya</taxon>
        <taxon>Ascomycota</taxon>
        <taxon>Pezizomycotina</taxon>
        <taxon>Eurotiomycetes</taxon>
        <taxon>Eurotiomycetidae</taxon>
        <taxon>Eurotiales</taxon>
        <taxon>Aspergillaceae</taxon>
        <taxon>Aspergillus</taxon>
        <taxon>Aspergillus subgen. Circumdati</taxon>
    </lineage>
</organism>
<feature type="domain" description="Glucose-methanol-choline oxidoreductase N-terminal" evidence="6">
    <location>
        <begin position="299"/>
        <end position="313"/>
    </location>
</feature>
<dbReference type="Gene3D" id="3.30.410.10">
    <property type="entry name" value="Cholesterol Oxidase, domain 2"/>
    <property type="match status" value="1"/>
</dbReference>
<dbReference type="Proteomes" id="UP000002812">
    <property type="component" value="Unassembled WGS sequence"/>
</dbReference>
<dbReference type="PROSITE" id="PS00623">
    <property type="entry name" value="GMC_OXRED_1"/>
    <property type="match status" value="1"/>
</dbReference>
<evidence type="ECO:0000256" key="4">
    <source>
        <dbReference type="SAM" id="MobiDB-lite"/>
    </source>
</evidence>
<keyword evidence="1 3" id="KW-0853">WD repeat</keyword>
<dbReference type="EMBL" id="AKHY01000113">
    <property type="protein sequence ID" value="EIT80590.1"/>
    <property type="molecule type" value="Genomic_DNA"/>
</dbReference>
<dbReference type="InterPro" id="IPR019775">
    <property type="entry name" value="WD40_repeat_CS"/>
</dbReference>
<name>I8U1E4_ASPO3</name>
<feature type="repeat" description="WD" evidence="3">
    <location>
        <begin position="511"/>
        <end position="543"/>
    </location>
</feature>
<keyword evidence="2" id="KW-0677">Repeat</keyword>
<dbReference type="Gene3D" id="3.50.50.60">
    <property type="entry name" value="FAD/NAD(P)-binding domain"/>
    <property type="match status" value="1"/>
</dbReference>
<sequence length="788" mass="84913">MVLSDAKSAKYSTWASKAKASSTTTPSASASASPSSTPSASAAPTVLNSTYDYIVVGGGPAGIITAERLAETKKKVLLLERGVAPTVQMGNKNALSWNNSLTPHDVPALGSSLSKLGLLDDYLCDDTAGMAGCVLGGGTIVNALAFIYPQEADFNDKWPAGWKWDDVKEAASRLYERNPGSILPSADGKRYDYGMYDVLGGFFKGLGWKSVNQHEQPNEKHQAYGYPSWSVANGIRAGPVRSYLPLAQELDNFSLRLQTKVRRLVRRGGRITGVEVETESGAIEIINIRAGGKVVLAAGSMSTPRVLFNSGIGPAKQIENVKSGSTGITVPAQEEWINLPVGENLKDHPMFTISVHTKSNFTAFNTSSVLSGPAAAVQQLYSKGSAKRKFCSASKMLTPPSISRSSPVTSPGPYLSYPSGLGVNLDEVMRNWDELPPERKKAGDRWSAVINPDIDKNWEIDLLHSVTHDSIVNCVQFSNDGKYIAVGCADGAVQIVEVSTGTQVARLQDEGYSHDCLCVRVRFLPDNYLLLTAHSDGNIRVWNYMGSLLRRIPCGSETGFFTLDLSATGHLIAFSERNKTVKAWDLDAASGIRQLGTLHTADDVYIVAVSPDSGYIAAGCDDGMIYIWRADSLDPGTASASGTKIEKVLEFQAHDENVMALSFTPDCRSIISGGMDGTAKLWNIDSLKAFVNEDITPNDCTLIYKAHQDMVLSVSPDPTGNWLLSGSKDMTVYLWDISTGVAEMRLGAHGNSVLGIAWSPTDNIVATGGGDRVLQLWRYYPSIRLALR</sequence>
<feature type="repeat" description="WD" evidence="3">
    <location>
        <begin position="604"/>
        <end position="632"/>
    </location>
</feature>
<proteinExistence type="predicted"/>
<evidence type="ECO:0000259" key="5">
    <source>
        <dbReference type="PROSITE" id="PS00623"/>
    </source>
</evidence>
<dbReference type="PROSITE" id="PS00678">
    <property type="entry name" value="WD_REPEATS_1"/>
    <property type="match status" value="2"/>
</dbReference>
<feature type="compositionally biased region" description="Low complexity" evidence="4">
    <location>
        <begin position="9"/>
        <end position="42"/>
    </location>
</feature>
<dbReference type="CDD" id="cd00200">
    <property type="entry name" value="WD40"/>
    <property type="match status" value="1"/>
</dbReference>
<evidence type="ECO:0000256" key="3">
    <source>
        <dbReference type="PROSITE-ProRule" id="PRU00221"/>
    </source>
</evidence>
<dbReference type="InterPro" id="IPR015943">
    <property type="entry name" value="WD40/YVTN_repeat-like_dom_sf"/>
</dbReference>
<feature type="repeat" description="WD" evidence="3">
    <location>
        <begin position="465"/>
        <end position="506"/>
    </location>
</feature>
<dbReference type="Pfam" id="PF00732">
    <property type="entry name" value="GMC_oxred_N"/>
    <property type="match status" value="1"/>
</dbReference>
<dbReference type="GO" id="GO:0016614">
    <property type="term" value="F:oxidoreductase activity, acting on CH-OH group of donors"/>
    <property type="evidence" value="ECO:0007669"/>
    <property type="project" value="InterPro"/>
</dbReference>
<dbReference type="PRINTS" id="PR00320">
    <property type="entry name" value="GPROTEINBRPT"/>
</dbReference>
<dbReference type="SUPFAM" id="SSF51905">
    <property type="entry name" value="FAD/NAD(P)-binding domain"/>
    <property type="match status" value="1"/>
</dbReference>
<dbReference type="SMART" id="SM00320">
    <property type="entry name" value="WD40"/>
    <property type="match status" value="7"/>
</dbReference>
<dbReference type="Pfam" id="PF12894">
    <property type="entry name" value="ANAPC4_WD40"/>
    <property type="match status" value="1"/>
</dbReference>
<dbReference type="PROSITE" id="PS00624">
    <property type="entry name" value="GMC_OXRED_2"/>
    <property type="match status" value="1"/>
</dbReference>
<reference evidence="7 8" key="1">
    <citation type="journal article" date="2012" name="Eukaryot. Cell">
        <title>Draft genome sequence of Aspergillus oryzae strain 3.042.</title>
        <authorList>
            <person name="Zhao G."/>
            <person name="Yao Y."/>
            <person name="Qi W."/>
            <person name="Wang C."/>
            <person name="Hou L."/>
            <person name="Zeng B."/>
            <person name="Cao X."/>
        </authorList>
    </citation>
    <scope>NUCLEOTIDE SEQUENCE [LARGE SCALE GENOMIC DNA]</scope>
    <source>
        <strain evidence="7 8">3.042</strain>
    </source>
</reference>